<name>A0AA86W3F9_9FABA</name>
<accession>A0AA86W3F9</accession>
<dbReference type="EMBL" id="OY731407">
    <property type="protein sequence ID" value="CAJ1977361.1"/>
    <property type="molecule type" value="Genomic_DNA"/>
</dbReference>
<evidence type="ECO:0000313" key="2">
    <source>
        <dbReference type="Proteomes" id="UP001189624"/>
    </source>
</evidence>
<reference evidence="1" key="1">
    <citation type="submission" date="2023-10" db="EMBL/GenBank/DDBJ databases">
        <authorList>
            <person name="Domelevo Entfellner J.-B."/>
        </authorList>
    </citation>
    <scope>NUCLEOTIDE SEQUENCE</scope>
</reference>
<organism evidence="1 2">
    <name type="scientific">Sphenostylis stenocarpa</name>
    <dbReference type="NCBI Taxonomy" id="92480"/>
    <lineage>
        <taxon>Eukaryota</taxon>
        <taxon>Viridiplantae</taxon>
        <taxon>Streptophyta</taxon>
        <taxon>Embryophyta</taxon>
        <taxon>Tracheophyta</taxon>
        <taxon>Spermatophyta</taxon>
        <taxon>Magnoliopsida</taxon>
        <taxon>eudicotyledons</taxon>
        <taxon>Gunneridae</taxon>
        <taxon>Pentapetalae</taxon>
        <taxon>rosids</taxon>
        <taxon>fabids</taxon>
        <taxon>Fabales</taxon>
        <taxon>Fabaceae</taxon>
        <taxon>Papilionoideae</taxon>
        <taxon>50 kb inversion clade</taxon>
        <taxon>NPAAA clade</taxon>
        <taxon>indigoferoid/millettioid clade</taxon>
        <taxon>Phaseoleae</taxon>
        <taxon>Sphenostylis</taxon>
    </lineage>
</organism>
<dbReference type="Gramene" id="rna-AYBTSS11_LOCUS29526">
    <property type="protein sequence ID" value="CAJ1977361.1"/>
    <property type="gene ID" value="gene-AYBTSS11_LOCUS29526"/>
</dbReference>
<protein>
    <submittedName>
        <fullName evidence="1">Uncharacterized protein</fullName>
    </submittedName>
</protein>
<dbReference type="AlphaFoldDB" id="A0AA86W3F9"/>
<keyword evidence="2" id="KW-1185">Reference proteome</keyword>
<proteinExistence type="predicted"/>
<gene>
    <name evidence="1" type="ORF">AYBTSS11_LOCUS29526</name>
</gene>
<sequence length="73" mass="8387">MQNPTVELELVFPIRNRAIGEDSELGINKAILVMFLMKAPRVSPCVSERDYGRTNHERKILKAVMKWAFARAE</sequence>
<dbReference type="Proteomes" id="UP001189624">
    <property type="component" value="Chromosome 10"/>
</dbReference>
<evidence type="ECO:0000313" key="1">
    <source>
        <dbReference type="EMBL" id="CAJ1977361.1"/>
    </source>
</evidence>